<dbReference type="AlphaFoldDB" id="A0A0P1BA59"/>
<reference evidence="1 2" key="1">
    <citation type="submission" date="2014-09" db="EMBL/GenBank/DDBJ databases">
        <authorList>
            <person name="Magalhaes I.L.F."/>
            <person name="Oliveira U."/>
            <person name="Santos F.R."/>
            <person name="Vidigal T.H.D.A."/>
            <person name="Brescovit A.D."/>
            <person name="Santos A.J."/>
        </authorList>
    </citation>
    <scope>NUCLEOTIDE SEQUENCE [LARGE SCALE GENOMIC DNA]</scope>
</reference>
<evidence type="ECO:0000313" key="1">
    <source>
        <dbReference type="EMBL" id="CEH12895.1"/>
    </source>
</evidence>
<name>A0A0P1BA59_9BASI</name>
<accession>A0A0P1BA59</accession>
<sequence length="63" mass="7152">MTYCRKFNGPSSNHACKPLAAQPRQLSLAEPHRHRTFSTFAPAWRAPNTRRAIVVNPSSYIRS</sequence>
<organism evidence="1 2">
    <name type="scientific">Ceraceosorus bombacis</name>
    <dbReference type="NCBI Taxonomy" id="401625"/>
    <lineage>
        <taxon>Eukaryota</taxon>
        <taxon>Fungi</taxon>
        <taxon>Dikarya</taxon>
        <taxon>Basidiomycota</taxon>
        <taxon>Ustilaginomycotina</taxon>
        <taxon>Exobasidiomycetes</taxon>
        <taxon>Ceraceosorales</taxon>
        <taxon>Ceraceosoraceae</taxon>
        <taxon>Ceraceosorus</taxon>
    </lineage>
</organism>
<proteinExistence type="predicted"/>
<protein>
    <submittedName>
        <fullName evidence="1">Uncharacterized protein</fullName>
    </submittedName>
</protein>
<dbReference type="Proteomes" id="UP000054845">
    <property type="component" value="Unassembled WGS sequence"/>
</dbReference>
<dbReference type="EMBL" id="CCYA01000192">
    <property type="protein sequence ID" value="CEH12895.1"/>
    <property type="molecule type" value="Genomic_DNA"/>
</dbReference>
<evidence type="ECO:0000313" key="2">
    <source>
        <dbReference type="Proteomes" id="UP000054845"/>
    </source>
</evidence>
<keyword evidence="2" id="KW-1185">Reference proteome</keyword>